<evidence type="ECO:0000259" key="3">
    <source>
        <dbReference type="Pfam" id="PF22938"/>
    </source>
</evidence>
<dbReference type="Pfam" id="PF22938">
    <property type="entry name" value="Integrase_p58_C"/>
    <property type="match status" value="1"/>
</dbReference>
<dbReference type="InterPro" id="IPR017853">
    <property type="entry name" value="GH"/>
</dbReference>
<sequence length="327" mass="38073">MFYKIMNNLVEIPLHHYIHVSNTRTRSAVANNIRHISTRVDVYKYSFLPRTIITWNSIPPDICNHPSIDSFRHALLTISMPGLISTMQTPGLLSFLIATKTRSFTIDKVGNTFLRDGRPFRYISGSFHYMRVPSYYWRDRLTKMYAAGLNAVQTYIPWNYHELEKGQFDFDGEKNLELFINLAHEVGLLVIIRAGPYVCGEWEFGSNLQELREKMNKAHAIARKNLQQSANYHKCRYDQKASISPYNLGDYVLYLHEERKEGECSKLHPLYHGPFVVVQRINDLVYRIQMDSQGKMKVVNYNKLKPYKGEKPPKWGQSAVKKFQALS</sequence>
<dbReference type="EMBL" id="VSWD01000001">
    <property type="protein sequence ID" value="KAK3108183.1"/>
    <property type="molecule type" value="Genomic_DNA"/>
</dbReference>
<protein>
    <recommendedName>
        <fullName evidence="6">Glycoside hydrolase 35 catalytic domain-containing protein</fullName>
    </recommendedName>
</protein>
<evidence type="ECO:0000259" key="2">
    <source>
        <dbReference type="Pfam" id="PF01301"/>
    </source>
</evidence>
<reference evidence="4" key="1">
    <citation type="submission" date="2019-08" db="EMBL/GenBank/DDBJ databases">
        <title>The improved chromosome-level genome for the pearl oyster Pinctada fucata martensii using PacBio sequencing and Hi-C.</title>
        <authorList>
            <person name="Zheng Z."/>
        </authorList>
    </citation>
    <scope>NUCLEOTIDE SEQUENCE</scope>
    <source>
        <strain evidence="4">ZZ-2019</strain>
        <tissue evidence="4">Adductor muscle</tissue>
    </source>
</reference>
<evidence type="ECO:0008006" key="6">
    <source>
        <dbReference type="Google" id="ProtNLM"/>
    </source>
</evidence>
<dbReference type="GO" id="GO:0005975">
    <property type="term" value="P:carbohydrate metabolic process"/>
    <property type="evidence" value="ECO:0007669"/>
    <property type="project" value="InterPro"/>
</dbReference>
<dbReference type="AlphaFoldDB" id="A0AA88YWT9"/>
<comment type="similarity">
    <text evidence="1">Belongs to the glycosyl hydrolase 35 family.</text>
</comment>
<dbReference type="InterPro" id="IPR001944">
    <property type="entry name" value="Glycoside_Hdrlase_35"/>
</dbReference>
<evidence type="ECO:0000256" key="1">
    <source>
        <dbReference type="ARBA" id="ARBA00009809"/>
    </source>
</evidence>
<evidence type="ECO:0000313" key="4">
    <source>
        <dbReference type="EMBL" id="KAK3108183.1"/>
    </source>
</evidence>
<dbReference type="InterPro" id="IPR054465">
    <property type="entry name" value="Integrase_p58-like_C"/>
</dbReference>
<dbReference type="PANTHER" id="PTHR23421">
    <property type="entry name" value="BETA-GALACTOSIDASE RELATED"/>
    <property type="match status" value="1"/>
</dbReference>
<dbReference type="Pfam" id="PF01301">
    <property type="entry name" value="Glyco_hydro_35"/>
    <property type="match status" value="1"/>
</dbReference>
<proteinExistence type="inferred from homology"/>
<feature type="domain" description="Glycoside hydrolase 35 catalytic" evidence="2">
    <location>
        <begin position="112"/>
        <end position="205"/>
    </location>
</feature>
<dbReference type="PRINTS" id="PR00742">
    <property type="entry name" value="GLHYDRLASE35"/>
</dbReference>
<dbReference type="Proteomes" id="UP001186944">
    <property type="component" value="Unassembled WGS sequence"/>
</dbReference>
<organism evidence="4 5">
    <name type="scientific">Pinctada imbricata</name>
    <name type="common">Atlantic pearl-oyster</name>
    <name type="synonym">Pinctada martensii</name>
    <dbReference type="NCBI Taxonomy" id="66713"/>
    <lineage>
        <taxon>Eukaryota</taxon>
        <taxon>Metazoa</taxon>
        <taxon>Spiralia</taxon>
        <taxon>Lophotrochozoa</taxon>
        <taxon>Mollusca</taxon>
        <taxon>Bivalvia</taxon>
        <taxon>Autobranchia</taxon>
        <taxon>Pteriomorphia</taxon>
        <taxon>Pterioida</taxon>
        <taxon>Pterioidea</taxon>
        <taxon>Pteriidae</taxon>
        <taxon>Pinctada</taxon>
    </lineage>
</organism>
<comment type="caution">
    <text evidence="4">The sequence shown here is derived from an EMBL/GenBank/DDBJ whole genome shotgun (WGS) entry which is preliminary data.</text>
</comment>
<evidence type="ECO:0000313" key="5">
    <source>
        <dbReference type="Proteomes" id="UP001186944"/>
    </source>
</evidence>
<dbReference type="GO" id="GO:0004553">
    <property type="term" value="F:hydrolase activity, hydrolyzing O-glycosyl compounds"/>
    <property type="evidence" value="ECO:0007669"/>
    <property type="project" value="InterPro"/>
</dbReference>
<keyword evidence="5" id="KW-1185">Reference proteome</keyword>
<gene>
    <name evidence="4" type="ORF">FSP39_002802</name>
</gene>
<dbReference type="SUPFAM" id="SSF51445">
    <property type="entry name" value="(Trans)glycosidases"/>
    <property type="match status" value="1"/>
</dbReference>
<name>A0AA88YWT9_PINIB</name>
<accession>A0AA88YWT9</accession>
<dbReference type="Gene3D" id="3.20.20.80">
    <property type="entry name" value="Glycosidases"/>
    <property type="match status" value="1"/>
</dbReference>
<feature type="domain" description="Integrase p58-like C-terminal" evidence="3">
    <location>
        <begin position="273"/>
        <end position="306"/>
    </location>
</feature>
<dbReference type="InterPro" id="IPR031330">
    <property type="entry name" value="Gly_Hdrlase_35_cat"/>
</dbReference>